<evidence type="ECO:0000313" key="2">
    <source>
        <dbReference type="EMBL" id="ONK64748.1"/>
    </source>
</evidence>
<proteinExistence type="predicted"/>
<dbReference type="AlphaFoldDB" id="A0A5P1EFS4"/>
<dbReference type="Gramene" id="ONK64748">
    <property type="protein sequence ID" value="ONK64748"/>
    <property type="gene ID" value="A4U43_C07F29460"/>
</dbReference>
<dbReference type="GO" id="GO:0003697">
    <property type="term" value="F:single-stranded DNA binding"/>
    <property type="evidence" value="ECO:0007669"/>
    <property type="project" value="InterPro"/>
</dbReference>
<keyword evidence="3" id="KW-1185">Reference proteome</keyword>
<dbReference type="PANTHER" id="PTHR10302:SF18">
    <property type="entry name" value="PROTEIN OSB1, MITOCHONDRIAL"/>
    <property type="match status" value="1"/>
</dbReference>
<evidence type="ECO:0000313" key="3">
    <source>
        <dbReference type="Proteomes" id="UP000243459"/>
    </source>
</evidence>
<feature type="compositionally biased region" description="Polar residues" evidence="1">
    <location>
        <begin position="69"/>
        <end position="85"/>
    </location>
</feature>
<dbReference type="PANTHER" id="PTHR10302">
    <property type="entry name" value="SINGLE-STRANDED DNA-BINDING PROTEIN"/>
    <property type="match status" value="1"/>
</dbReference>
<protein>
    <recommendedName>
        <fullName evidence="4">Protein OSB1, mitochondrial</fullName>
    </recommendedName>
</protein>
<dbReference type="GO" id="GO:0006264">
    <property type="term" value="P:mitochondrial DNA replication"/>
    <property type="evidence" value="ECO:0007669"/>
    <property type="project" value="TreeGrafter"/>
</dbReference>
<gene>
    <name evidence="2" type="ORF">A4U43_C07F29460</name>
</gene>
<reference evidence="3" key="1">
    <citation type="journal article" date="2017" name="Nat. Commun.">
        <title>The asparagus genome sheds light on the origin and evolution of a young Y chromosome.</title>
        <authorList>
            <person name="Harkess A."/>
            <person name="Zhou J."/>
            <person name="Xu C."/>
            <person name="Bowers J.E."/>
            <person name="Van der Hulst R."/>
            <person name="Ayyampalayam S."/>
            <person name="Mercati F."/>
            <person name="Riccardi P."/>
            <person name="McKain M.R."/>
            <person name="Kakrana A."/>
            <person name="Tang H."/>
            <person name="Ray J."/>
            <person name="Groenendijk J."/>
            <person name="Arikit S."/>
            <person name="Mathioni S.M."/>
            <person name="Nakano M."/>
            <person name="Shan H."/>
            <person name="Telgmann-Rauber A."/>
            <person name="Kanno A."/>
            <person name="Yue Z."/>
            <person name="Chen H."/>
            <person name="Li W."/>
            <person name="Chen Y."/>
            <person name="Xu X."/>
            <person name="Zhang Y."/>
            <person name="Luo S."/>
            <person name="Chen H."/>
            <person name="Gao J."/>
            <person name="Mao Z."/>
            <person name="Pires J.C."/>
            <person name="Luo M."/>
            <person name="Kudrna D."/>
            <person name="Wing R.A."/>
            <person name="Meyers B.C."/>
            <person name="Yi K."/>
            <person name="Kong H."/>
            <person name="Lavrijsen P."/>
            <person name="Sunseri F."/>
            <person name="Falavigna A."/>
            <person name="Ye Y."/>
            <person name="Leebens-Mack J.H."/>
            <person name="Chen G."/>
        </authorList>
    </citation>
    <scope>NUCLEOTIDE SEQUENCE [LARGE SCALE GENOMIC DNA]</scope>
    <source>
        <strain evidence="3">cv. DH0086</strain>
    </source>
</reference>
<dbReference type="OrthoDB" id="1078367at2759"/>
<dbReference type="InterPro" id="IPR011344">
    <property type="entry name" value="ssDNA-bd"/>
</dbReference>
<sequence length="183" mass="21599">MFTRFSRIFLLMRGKLSEISLRHLEPNDYIYVSGALSSYKRVDAAGKCDILYKVAVSELNIVTRQDKNQVSQKSESAVGSLTEGTSCEPDQEKVLSDNDERYRDRLRLWQVFFANPHEWWDNRQDKRNPGSPDFKHKDTKECLWLNPDDPPWIRKQLQLYDSSMGIRHHSRQDAFEWKAKDFI</sequence>
<evidence type="ECO:0000256" key="1">
    <source>
        <dbReference type="SAM" id="MobiDB-lite"/>
    </source>
</evidence>
<dbReference type="EMBL" id="CM007387">
    <property type="protein sequence ID" value="ONK64748.1"/>
    <property type="molecule type" value="Genomic_DNA"/>
</dbReference>
<dbReference type="OMA" id="DPPWISK"/>
<organism evidence="2 3">
    <name type="scientific">Asparagus officinalis</name>
    <name type="common">Garden asparagus</name>
    <dbReference type="NCBI Taxonomy" id="4686"/>
    <lineage>
        <taxon>Eukaryota</taxon>
        <taxon>Viridiplantae</taxon>
        <taxon>Streptophyta</taxon>
        <taxon>Embryophyta</taxon>
        <taxon>Tracheophyta</taxon>
        <taxon>Spermatophyta</taxon>
        <taxon>Magnoliopsida</taxon>
        <taxon>Liliopsida</taxon>
        <taxon>Asparagales</taxon>
        <taxon>Asparagaceae</taxon>
        <taxon>Asparagoideae</taxon>
        <taxon>Asparagus</taxon>
    </lineage>
</organism>
<dbReference type="GO" id="GO:0042645">
    <property type="term" value="C:mitochondrial nucleoid"/>
    <property type="evidence" value="ECO:0007669"/>
    <property type="project" value="TreeGrafter"/>
</dbReference>
<feature type="region of interest" description="Disordered" evidence="1">
    <location>
        <begin position="69"/>
        <end position="92"/>
    </location>
</feature>
<dbReference type="Proteomes" id="UP000243459">
    <property type="component" value="Chromosome 7"/>
</dbReference>
<name>A0A5P1EFS4_ASPOF</name>
<accession>A0A5P1EFS4</accession>
<evidence type="ECO:0008006" key="4">
    <source>
        <dbReference type="Google" id="ProtNLM"/>
    </source>
</evidence>